<evidence type="ECO:0000256" key="5">
    <source>
        <dbReference type="ARBA" id="ARBA00022737"/>
    </source>
</evidence>
<comment type="caution">
    <text evidence="12">The sequence shown here is derived from an EMBL/GenBank/DDBJ whole genome shotgun (WGS) entry which is preliminary data.</text>
</comment>
<evidence type="ECO:0000256" key="10">
    <source>
        <dbReference type="SAM" id="SignalP"/>
    </source>
</evidence>
<evidence type="ECO:0000256" key="6">
    <source>
        <dbReference type="ARBA" id="ARBA00022803"/>
    </source>
</evidence>
<name>A0A2A4SQ54_9DELT</name>
<dbReference type="SMART" id="SM00028">
    <property type="entry name" value="TPR"/>
    <property type="match status" value="14"/>
</dbReference>
<evidence type="ECO:0000313" key="13">
    <source>
        <dbReference type="Proteomes" id="UP000218113"/>
    </source>
</evidence>
<keyword evidence="7" id="KW-0175">Coiled coil</keyword>
<dbReference type="Pfam" id="PF13424">
    <property type="entry name" value="TPR_12"/>
    <property type="match status" value="6"/>
</dbReference>
<comment type="subcellular location">
    <subcellularLocation>
        <location evidence="1">Cytoplasm</location>
        <location evidence="1">Cytoskeleton</location>
    </subcellularLocation>
</comment>
<evidence type="ECO:0000256" key="2">
    <source>
        <dbReference type="ARBA" id="ARBA00009622"/>
    </source>
</evidence>
<comment type="similarity">
    <text evidence="2">Belongs to the kinesin light chain family.</text>
</comment>
<dbReference type="InterPro" id="IPR019734">
    <property type="entry name" value="TPR_rpt"/>
</dbReference>
<gene>
    <name evidence="12" type="ORF">COB67_12675</name>
</gene>
<dbReference type="Proteomes" id="UP000218113">
    <property type="component" value="Unassembled WGS sequence"/>
</dbReference>
<dbReference type="InterPro" id="IPR002151">
    <property type="entry name" value="Kinesin_light"/>
</dbReference>
<dbReference type="PANTHER" id="PTHR45783:SF3">
    <property type="entry name" value="KINESIN LIGHT CHAIN"/>
    <property type="match status" value="1"/>
</dbReference>
<keyword evidence="9" id="KW-0206">Cytoskeleton</keyword>
<dbReference type="InterPro" id="IPR024983">
    <property type="entry name" value="CHAT_dom"/>
</dbReference>
<feature type="domain" description="CHAT" evidence="11">
    <location>
        <begin position="839"/>
        <end position="1177"/>
    </location>
</feature>
<evidence type="ECO:0000256" key="4">
    <source>
        <dbReference type="ARBA" id="ARBA00022701"/>
    </source>
</evidence>
<evidence type="ECO:0000256" key="8">
    <source>
        <dbReference type="ARBA" id="ARBA00023175"/>
    </source>
</evidence>
<dbReference type="SUPFAM" id="SSF48452">
    <property type="entry name" value="TPR-like"/>
    <property type="match status" value="4"/>
</dbReference>
<feature type="signal peptide" evidence="10">
    <location>
        <begin position="1"/>
        <end position="25"/>
    </location>
</feature>
<dbReference type="PRINTS" id="PR00381">
    <property type="entry name" value="KINESINLIGHT"/>
</dbReference>
<accession>A0A2A4SQ54</accession>
<proteinExistence type="inferred from homology"/>
<protein>
    <recommendedName>
        <fullName evidence="11">CHAT domain-containing protein</fullName>
    </recommendedName>
</protein>
<sequence>MKRLKAGLIHALFIILFFSSSLALAQEQQTVPSPMEEWTVLYEQSNSLLEQERFDEALMIAYQTVGYAEQYFGEEHPQMVASMYNLAIMLIDFGDVEQAEPLLNMTLELATRVLGAEHEDTVSVQSALGELYGEQGLYEKAQGTLEIVLRLRGKNLGEEHRDTLITMTTLAQIYEIQGSYDLAEVLLKDALKAYQQLESPDRMDISITQESLASLYATQGKFPLAEPLYLQVLTEKQNSLGEMDAGTLITSAGVAELYRKMGKYDASETLFLQTIDRMKEVLGNQSPDLYLATGNFAALLEERGNYIEAETLYLQVWNYDRQSLGEKHPNTIIDMNNLAGIYRKQGDYSQAEDYYVTSLEYIREALGDQHPETLSIMNNLALLYENQGLFEKAEPLFKEVTRTARNSLGTSHPKTLAFMNNLALLYESQGVFDKSEPLYRETIDLNAEVFGANHSNTIASVNNLGYLYLMQDKQDQAEPLFRRVLTQWEVQFGMKHQKTLKSLNNLARVLHKQGKLQEAERRFLQALSLRKEVLGEKHPDVIRSQIDLSALYLSQKEYDEAESLLEDTVSLAEEVLGKNHQYTFEALNVLAELYEQSGEIEDALKTRSLAFNRRSEFFDRVLWGTGENTRQAYIQLHQSEQDDYLTLIAAHNNSENARLALHVGLQRKGLLLKISSEIQKVLEMNNNADLADLAEKLTESRKALASMTLSGPKTESPEEFHRILLNLEDEVNDLQAELGRMSVPYRNTAQEITTDQIFDNIEDNAILVDYVAYKQKGQSKMMALVAQNKAEGCFILWNCKNARVDMIPLGDLEEIRKSISYFREAIQDEDAEEEDLLSTGQEIYQKIWAPLEKFFGNKNLIYIVPDSALHLLPFDAMIDEDDRYLIQTRDLRFLSSSRDLVITPLKRSQGEFVIFAGPDYDSDYLKERRKKIVTQSTRGGVAKGMRISSTGLRSLSFEPLDGAEIEGQTIKLVSDKGENPSVIFSKKIAEEQQLRNLKDPPQMLHIATHGFFLGAEESLVKRLLSVQRGGLQKIPPPGDNPLLRAGLAFAGINANAPFLGEIDTDNDGVLTAMEVLGLDLTGTKLVVLSACETGVGEIHDGEGVYGLRRAFQEAGVENVVNSLWPVSDEGTRRLMEEFYGRLFEKVPIQQALKGAQLNLINSEEWSHPYYWSAFVMVTRKDGFVQN</sequence>
<dbReference type="GO" id="GO:0005874">
    <property type="term" value="C:microtubule"/>
    <property type="evidence" value="ECO:0007669"/>
    <property type="project" value="UniProtKB-KW"/>
</dbReference>
<evidence type="ECO:0000256" key="7">
    <source>
        <dbReference type="ARBA" id="ARBA00023054"/>
    </source>
</evidence>
<evidence type="ECO:0000256" key="3">
    <source>
        <dbReference type="ARBA" id="ARBA00022490"/>
    </source>
</evidence>
<dbReference type="GO" id="GO:0005871">
    <property type="term" value="C:kinesin complex"/>
    <property type="evidence" value="ECO:0007669"/>
    <property type="project" value="InterPro"/>
</dbReference>
<evidence type="ECO:0000256" key="9">
    <source>
        <dbReference type="ARBA" id="ARBA00023212"/>
    </source>
</evidence>
<dbReference type="GO" id="GO:0005737">
    <property type="term" value="C:cytoplasm"/>
    <property type="evidence" value="ECO:0007669"/>
    <property type="project" value="TreeGrafter"/>
</dbReference>
<dbReference type="GO" id="GO:0007018">
    <property type="term" value="P:microtubule-based movement"/>
    <property type="evidence" value="ECO:0007669"/>
    <property type="project" value="TreeGrafter"/>
</dbReference>
<dbReference type="InterPro" id="IPR018247">
    <property type="entry name" value="EF_Hand_1_Ca_BS"/>
</dbReference>
<dbReference type="Pfam" id="PF12770">
    <property type="entry name" value="CHAT"/>
    <property type="match status" value="1"/>
</dbReference>
<organism evidence="12 13">
    <name type="scientific">SAR324 cluster bacterium</name>
    <dbReference type="NCBI Taxonomy" id="2024889"/>
    <lineage>
        <taxon>Bacteria</taxon>
        <taxon>Deltaproteobacteria</taxon>
        <taxon>SAR324 cluster</taxon>
    </lineage>
</organism>
<dbReference type="PROSITE" id="PS00018">
    <property type="entry name" value="EF_HAND_1"/>
    <property type="match status" value="1"/>
</dbReference>
<evidence type="ECO:0000259" key="11">
    <source>
        <dbReference type="Pfam" id="PF12770"/>
    </source>
</evidence>
<dbReference type="AlphaFoldDB" id="A0A2A4SQ54"/>
<reference evidence="13" key="1">
    <citation type="submission" date="2017-08" db="EMBL/GenBank/DDBJ databases">
        <title>A dynamic microbial community with high functional redundancy inhabits the cold, oxic subseafloor aquifer.</title>
        <authorList>
            <person name="Tully B.J."/>
            <person name="Wheat C.G."/>
            <person name="Glazer B.T."/>
            <person name="Huber J.A."/>
        </authorList>
    </citation>
    <scope>NUCLEOTIDE SEQUENCE [LARGE SCALE GENOMIC DNA]</scope>
</reference>
<keyword evidence="10" id="KW-0732">Signal</keyword>
<dbReference type="EMBL" id="NVSR01000141">
    <property type="protein sequence ID" value="PCI23526.1"/>
    <property type="molecule type" value="Genomic_DNA"/>
</dbReference>
<dbReference type="GO" id="GO:0019894">
    <property type="term" value="F:kinesin binding"/>
    <property type="evidence" value="ECO:0007669"/>
    <property type="project" value="TreeGrafter"/>
</dbReference>
<feature type="chain" id="PRO_5012269233" description="CHAT domain-containing protein" evidence="10">
    <location>
        <begin position="26"/>
        <end position="1186"/>
    </location>
</feature>
<keyword evidence="5" id="KW-0677">Repeat</keyword>
<evidence type="ECO:0000313" key="12">
    <source>
        <dbReference type="EMBL" id="PCI23526.1"/>
    </source>
</evidence>
<dbReference type="InterPro" id="IPR011990">
    <property type="entry name" value="TPR-like_helical_dom_sf"/>
</dbReference>
<evidence type="ECO:0000256" key="1">
    <source>
        <dbReference type="ARBA" id="ARBA00004245"/>
    </source>
</evidence>
<dbReference type="PANTHER" id="PTHR45783">
    <property type="entry name" value="KINESIN LIGHT CHAIN"/>
    <property type="match status" value="1"/>
</dbReference>
<dbReference type="Gene3D" id="1.25.40.10">
    <property type="entry name" value="Tetratricopeptide repeat domain"/>
    <property type="match status" value="4"/>
</dbReference>
<keyword evidence="6" id="KW-0802">TPR repeat</keyword>
<keyword evidence="8" id="KW-0505">Motor protein</keyword>
<keyword evidence="3" id="KW-0963">Cytoplasm</keyword>
<keyword evidence="4" id="KW-0493">Microtubule</keyword>